<evidence type="ECO:0000313" key="1">
    <source>
        <dbReference type="EMBL" id="MDG0956415.1"/>
    </source>
</evidence>
<gene>
    <name evidence="1" type="ORF">P6U19_28225</name>
</gene>
<feature type="non-terminal residue" evidence="1">
    <location>
        <position position="1"/>
    </location>
</feature>
<accession>A0AAJ1NFN5</accession>
<dbReference type="RefSeq" id="WP_277617346.1">
    <property type="nucleotide sequence ID" value="NZ_JARPRP010000051.1"/>
</dbReference>
<proteinExistence type="predicted"/>
<dbReference type="EMBL" id="JARPRR010000044">
    <property type="protein sequence ID" value="MDG0956415.1"/>
    <property type="molecule type" value="Genomic_DNA"/>
</dbReference>
<protein>
    <submittedName>
        <fullName evidence="1">Uncharacterized protein</fullName>
    </submittedName>
</protein>
<sequence length="59" mass="6607">LTKKGLVAGYFSKFYYFILFSVTKIKKDIRVLGTPKGFPNTLKGVVPTGTTPFSYEIVE</sequence>
<reference evidence="1" key="1">
    <citation type="submission" date="2023-03" db="EMBL/GenBank/DDBJ databases">
        <title>Genetic diversity of Bacillus cereus sensu lato isolates from Slovenia.</title>
        <authorList>
            <person name="Abdelli M."/>
        </authorList>
    </citation>
    <scope>NUCLEOTIDE SEQUENCE</scope>
    <source>
        <strain evidence="1">SIBC39</strain>
    </source>
</reference>
<evidence type="ECO:0000313" key="2">
    <source>
        <dbReference type="Proteomes" id="UP001216801"/>
    </source>
</evidence>
<organism evidence="1 2">
    <name type="scientific">Bacillus paranthracis</name>
    <dbReference type="NCBI Taxonomy" id="2026186"/>
    <lineage>
        <taxon>Bacteria</taxon>
        <taxon>Bacillati</taxon>
        <taxon>Bacillota</taxon>
        <taxon>Bacilli</taxon>
        <taxon>Bacillales</taxon>
        <taxon>Bacillaceae</taxon>
        <taxon>Bacillus</taxon>
        <taxon>Bacillus cereus group</taxon>
    </lineage>
</organism>
<dbReference type="AlphaFoldDB" id="A0AAJ1NFN5"/>
<comment type="caution">
    <text evidence="1">The sequence shown here is derived from an EMBL/GenBank/DDBJ whole genome shotgun (WGS) entry which is preliminary data.</text>
</comment>
<name>A0AAJ1NFN5_9BACI</name>
<dbReference type="Proteomes" id="UP001216801">
    <property type="component" value="Unassembled WGS sequence"/>
</dbReference>